<dbReference type="Proteomes" id="UP000286997">
    <property type="component" value="Unassembled WGS sequence"/>
</dbReference>
<dbReference type="AlphaFoldDB" id="A0A3S2YG73"/>
<dbReference type="RefSeq" id="WP_210249618.1">
    <property type="nucleotide sequence ID" value="NZ_SACP01000131.1"/>
</dbReference>
<accession>A0A3S2YG73</accession>
<evidence type="ECO:0000313" key="2">
    <source>
        <dbReference type="Proteomes" id="UP000286997"/>
    </source>
</evidence>
<gene>
    <name evidence="1" type="ORF">EOE48_28705</name>
</gene>
<evidence type="ECO:0000313" key="1">
    <source>
        <dbReference type="EMBL" id="RVU10027.1"/>
    </source>
</evidence>
<organism evidence="1 2">
    <name type="scientific">Methylobacterium oryzihabitans</name>
    <dbReference type="NCBI Taxonomy" id="2499852"/>
    <lineage>
        <taxon>Bacteria</taxon>
        <taxon>Pseudomonadati</taxon>
        <taxon>Pseudomonadota</taxon>
        <taxon>Alphaproteobacteria</taxon>
        <taxon>Hyphomicrobiales</taxon>
        <taxon>Methylobacteriaceae</taxon>
        <taxon>Methylobacterium</taxon>
    </lineage>
</organism>
<reference evidence="1 2" key="1">
    <citation type="submission" date="2019-01" db="EMBL/GenBank/DDBJ databases">
        <authorList>
            <person name="Chen W.-M."/>
        </authorList>
    </citation>
    <scope>NUCLEOTIDE SEQUENCE [LARGE SCALE GENOMIC DNA]</scope>
    <source>
        <strain evidence="1 2">TER-1</strain>
    </source>
</reference>
<keyword evidence="2" id="KW-1185">Reference proteome</keyword>
<proteinExistence type="predicted"/>
<comment type="caution">
    <text evidence="1">The sequence shown here is derived from an EMBL/GenBank/DDBJ whole genome shotgun (WGS) entry which is preliminary data.</text>
</comment>
<protein>
    <submittedName>
        <fullName evidence="1">Uncharacterized protein</fullName>
    </submittedName>
</protein>
<name>A0A3S2YG73_9HYPH</name>
<sequence length="75" mass="8247">YHLAIQHNQSGVSLEDYGDVGAGFIERLLRMGAQVRDMLDSATFDRMAGDDPGRPLVWLSELASDGESITMRPPI</sequence>
<feature type="non-terminal residue" evidence="1">
    <location>
        <position position="1"/>
    </location>
</feature>
<dbReference type="EMBL" id="SACP01000131">
    <property type="protein sequence ID" value="RVU10027.1"/>
    <property type="molecule type" value="Genomic_DNA"/>
</dbReference>